<evidence type="ECO:0000259" key="11">
    <source>
        <dbReference type="Pfam" id="PF00725"/>
    </source>
</evidence>
<dbReference type="Gene3D" id="3.90.226.10">
    <property type="entry name" value="2-enoyl-CoA Hydratase, Chain A, domain 1"/>
    <property type="match status" value="1"/>
</dbReference>
<dbReference type="PANTHER" id="PTHR43612">
    <property type="entry name" value="TRIFUNCTIONAL ENZYME SUBUNIT ALPHA"/>
    <property type="match status" value="1"/>
</dbReference>
<evidence type="ECO:0000256" key="4">
    <source>
        <dbReference type="ARBA" id="ARBA00022963"/>
    </source>
</evidence>
<keyword evidence="14" id="KW-1185">Reference proteome</keyword>
<dbReference type="InterPro" id="IPR029045">
    <property type="entry name" value="ClpP/crotonase-like_dom_sf"/>
</dbReference>
<dbReference type="Gene3D" id="3.40.50.720">
    <property type="entry name" value="NAD(P)-binding Rossmann-like Domain"/>
    <property type="match status" value="1"/>
</dbReference>
<dbReference type="Pfam" id="PF00725">
    <property type="entry name" value="3HCDH"/>
    <property type="match status" value="1"/>
</dbReference>
<evidence type="ECO:0000313" key="14">
    <source>
        <dbReference type="Proteomes" id="UP000677126"/>
    </source>
</evidence>
<comment type="catalytic activity">
    <reaction evidence="10">
        <text>a (3S)-3-hydroxyacyl-CoA + NAD(+) = a 3-oxoacyl-CoA + NADH + H(+)</text>
        <dbReference type="Rhea" id="RHEA:22432"/>
        <dbReference type="ChEBI" id="CHEBI:15378"/>
        <dbReference type="ChEBI" id="CHEBI:57318"/>
        <dbReference type="ChEBI" id="CHEBI:57540"/>
        <dbReference type="ChEBI" id="CHEBI:57945"/>
        <dbReference type="ChEBI" id="CHEBI:90726"/>
        <dbReference type="EC" id="1.1.1.35"/>
    </reaction>
</comment>
<evidence type="ECO:0000256" key="7">
    <source>
        <dbReference type="ARBA" id="ARBA00023098"/>
    </source>
</evidence>
<keyword evidence="9" id="KW-0511">Multifunctional enzyme</keyword>
<evidence type="ECO:0000259" key="12">
    <source>
        <dbReference type="Pfam" id="PF02737"/>
    </source>
</evidence>
<evidence type="ECO:0000313" key="13">
    <source>
        <dbReference type="EMBL" id="QVM82615.1"/>
    </source>
</evidence>
<dbReference type="SUPFAM" id="SSF51735">
    <property type="entry name" value="NAD(P)-binding Rossmann-fold domains"/>
    <property type="match status" value="1"/>
</dbReference>
<evidence type="ECO:0000256" key="10">
    <source>
        <dbReference type="ARBA" id="ARBA00049556"/>
    </source>
</evidence>
<dbReference type="InterPro" id="IPR050136">
    <property type="entry name" value="FA_oxidation_alpha_subunit"/>
</dbReference>
<evidence type="ECO:0000256" key="8">
    <source>
        <dbReference type="ARBA" id="ARBA00023239"/>
    </source>
</evidence>
<dbReference type="Proteomes" id="UP000677126">
    <property type="component" value="Chromosome"/>
</dbReference>
<dbReference type="CDD" id="cd06558">
    <property type="entry name" value="crotonase-like"/>
    <property type="match status" value="1"/>
</dbReference>
<evidence type="ECO:0000256" key="3">
    <source>
        <dbReference type="ARBA" id="ARBA00022832"/>
    </source>
</evidence>
<evidence type="ECO:0000256" key="2">
    <source>
        <dbReference type="ARBA" id="ARBA00007005"/>
    </source>
</evidence>
<dbReference type="InterPro" id="IPR006176">
    <property type="entry name" value="3-OHacyl-CoA_DH_NAD-bd"/>
</dbReference>
<reference evidence="13 14" key="1">
    <citation type="journal article" date="2021" name="Int. J. Syst. Evol. Microbiol.">
        <title>Novosphingobium decolorationis sp. nov., an aniline blue-decolourizing bacterium isolated from East Pacific sediment.</title>
        <authorList>
            <person name="Chen X."/>
            <person name="Dong B."/>
            <person name="Chen T."/>
            <person name="Ren N."/>
            <person name="Wang J."/>
            <person name="Xu Y."/>
            <person name="Yang J."/>
            <person name="Zhu S."/>
            <person name="Chen J."/>
        </authorList>
    </citation>
    <scope>NUCLEOTIDE SEQUENCE [LARGE SCALE GENOMIC DNA]</scope>
    <source>
        <strain evidence="13 14">502str22</strain>
    </source>
</reference>
<keyword evidence="4" id="KW-0442">Lipid degradation</keyword>
<dbReference type="InterPro" id="IPR006108">
    <property type="entry name" value="3HC_DH_C"/>
</dbReference>
<feature type="domain" description="3-hydroxyacyl-CoA dehydrogenase C-terminal" evidence="11">
    <location>
        <begin position="499"/>
        <end position="595"/>
    </location>
</feature>
<proteinExistence type="inferred from homology"/>
<dbReference type="Gene3D" id="1.10.1040.50">
    <property type="match status" value="1"/>
</dbReference>
<comment type="similarity">
    <text evidence="2">In the central section; belongs to the 3-hydroxyacyl-CoA dehydrogenase family.</text>
</comment>
<keyword evidence="7" id="KW-0443">Lipid metabolism</keyword>
<dbReference type="InterPro" id="IPR008927">
    <property type="entry name" value="6-PGluconate_DH-like_C_sf"/>
</dbReference>
<protein>
    <submittedName>
        <fullName evidence="13">Enoyl-CoA hydratase/isomerase family protein</fullName>
    </submittedName>
</protein>
<feature type="domain" description="3-hydroxyacyl-CoA dehydrogenase NAD binding" evidence="12">
    <location>
        <begin position="319"/>
        <end position="496"/>
    </location>
</feature>
<dbReference type="Pfam" id="PF02737">
    <property type="entry name" value="3HCDH_N"/>
    <property type="match status" value="1"/>
</dbReference>
<keyword evidence="8" id="KW-0456">Lyase</keyword>
<keyword evidence="3" id="KW-0276">Fatty acid metabolism</keyword>
<keyword evidence="6" id="KW-0520">NAD</keyword>
<evidence type="ECO:0000256" key="9">
    <source>
        <dbReference type="ARBA" id="ARBA00023268"/>
    </source>
</evidence>
<keyword evidence="5" id="KW-0560">Oxidoreductase</keyword>
<accession>A0ABX8E156</accession>
<sequence length="723" mass="76103">MTTIHTSLDEAGIALWQVDVPGHAFNVLTPEFFEDLDRAIDDVAANPAVRGVILTSGKASGFMAGADVEQILDMQAGGLTPAQGAAWAIANGSVLRKLETCGKPVVAAINGLALGGGLELALACHRRVLLARADIAIGLPEVTLGLLPGAGGTQRLARMLGIEKALPLLLEGRRLDPAKAHATGIVEDLEDSEEALLARAREWLLAGPAGVQPWDVKGYQIPGGAGPLAPHAARSFQARASQLRARQGRYPAPIAILSAVYEGTQVAMDVGLKIEAKYFGTLIGGKVSGNLVRAFLRQNRARKRDLAASGHEPLEVGRLGVIGAGMMGAGIANVAAGAGIDVVLLDTSAEAAQRAQDHAARLRAKEVERGQRSEESAREIVARIRPTADPAGLSGTDLIIEAVFEDRDIKGAVYKDALAGLAPGGVLASNTSTLSIGSLAQGLPDPYRFIGMHFFSPVERMPLVEIIAGPETSPATMADAFALAGRLRKTPILVHDSPGFYTSRVFCTYIDEAMAMLREGVSPALIENAAREAGFPAPPLAVTDEVSLDLQKRVIEQAQRDGLDARFLRAHAEPVVEAMNARGRLGRKTGGGFYTFTDEGKHLWEGLADLFPLAESQPAADDVAKRLLYIQALESARCLAEGVIDDEASADLGSVLGIGFPAWTGGALSLISTVGVDAFVADCTRFADRAGPRFHPDPAAIEAVRTEAERVRQVRPVLAGEDA</sequence>
<dbReference type="RefSeq" id="WP_213501845.1">
    <property type="nucleotide sequence ID" value="NZ_CP054856.1"/>
</dbReference>
<evidence type="ECO:0000256" key="6">
    <source>
        <dbReference type="ARBA" id="ARBA00023027"/>
    </source>
</evidence>
<dbReference type="PANTHER" id="PTHR43612:SF3">
    <property type="entry name" value="TRIFUNCTIONAL ENZYME SUBUNIT ALPHA, MITOCHONDRIAL"/>
    <property type="match status" value="1"/>
</dbReference>
<name>A0ABX8E156_9SPHN</name>
<dbReference type="InterPro" id="IPR036291">
    <property type="entry name" value="NAD(P)-bd_dom_sf"/>
</dbReference>
<organism evidence="13 14">
    <name type="scientific">Novosphingobium decolorationis</name>
    <dbReference type="NCBI Taxonomy" id="2698673"/>
    <lineage>
        <taxon>Bacteria</taxon>
        <taxon>Pseudomonadati</taxon>
        <taxon>Pseudomonadota</taxon>
        <taxon>Alphaproteobacteria</taxon>
        <taxon>Sphingomonadales</taxon>
        <taxon>Sphingomonadaceae</taxon>
        <taxon>Novosphingobium</taxon>
    </lineage>
</organism>
<dbReference type="SUPFAM" id="SSF52096">
    <property type="entry name" value="ClpP/crotonase"/>
    <property type="match status" value="1"/>
</dbReference>
<evidence type="ECO:0000256" key="1">
    <source>
        <dbReference type="ARBA" id="ARBA00005005"/>
    </source>
</evidence>
<dbReference type="SUPFAM" id="SSF48179">
    <property type="entry name" value="6-phosphogluconate dehydrogenase C-terminal domain-like"/>
    <property type="match status" value="2"/>
</dbReference>
<gene>
    <name evidence="13" type="ORF">HT578_01865</name>
</gene>
<dbReference type="EMBL" id="CP054856">
    <property type="protein sequence ID" value="QVM82615.1"/>
    <property type="molecule type" value="Genomic_DNA"/>
</dbReference>
<comment type="pathway">
    <text evidence="1">Lipid metabolism; fatty acid beta-oxidation.</text>
</comment>
<evidence type="ECO:0000256" key="5">
    <source>
        <dbReference type="ARBA" id="ARBA00023002"/>
    </source>
</evidence>
<dbReference type="Pfam" id="PF00378">
    <property type="entry name" value="ECH_1"/>
    <property type="match status" value="1"/>
</dbReference>
<dbReference type="InterPro" id="IPR001753">
    <property type="entry name" value="Enoyl-CoA_hydra/iso"/>
</dbReference>